<organism evidence="1 2">
    <name type="scientific">Pedobacter yonginense</name>
    <dbReference type="NCBI Taxonomy" id="651869"/>
    <lineage>
        <taxon>Bacteria</taxon>
        <taxon>Pseudomonadati</taxon>
        <taxon>Bacteroidota</taxon>
        <taxon>Sphingobacteriia</taxon>
        <taxon>Sphingobacteriales</taxon>
        <taxon>Sphingobacteriaceae</taxon>
        <taxon>Pedobacter</taxon>
    </lineage>
</organism>
<dbReference type="RefSeq" id="WP_109925942.1">
    <property type="nucleotide sequence ID" value="NZ_QGNZ01000002.1"/>
</dbReference>
<name>A0A317EQR8_9SPHI</name>
<gene>
    <name evidence="1" type="ORF">DHW03_11580</name>
</gene>
<accession>A0A317EQR8</accession>
<evidence type="ECO:0000313" key="2">
    <source>
        <dbReference type="Proteomes" id="UP000245379"/>
    </source>
</evidence>
<keyword evidence="2" id="KW-1185">Reference proteome</keyword>
<dbReference type="EMBL" id="QGNZ01000002">
    <property type="protein sequence ID" value="PWS28183.1"/>
    <property type="molecule type" value="Genomic_DNA"/>
</dbReference>
<evidence type="ECO:0000313" key="1">
    <source>
        <dbReference type="EMBL" id="PWS28183.1"/>
    </source>
</evidence>
<sequence>MDNRESICFYFPYQEDSGVPVLFARMANELAVSCPKLLIYVIDYQNGVISRNILKRDNIILIPFNDNIEVSPPENAVLVMQTFLPYYWPKELTLKPNTRLFFWNLHPQNLIPSLLPVPYLRQIPFNNFGVYKILTNFYTRLFKRLREYVILLMKTESLYFMDKSNLDYTSKYLSINLVKKDYIPVPVEFDANLNTRSEIKNQGEVNVGWIGRLCDFKSYILVYTINKLVEIAPRFKSIKFKYHIVGNGPFLEYIKKNINTSDFVEVVFHGAIPHHKLNNFLENEIDIVTAMGTSALEGAKLGKPTILLDFSFKEIKRDYHFRLLNETIEFDLAHLISNSDFQDGNDSLYKIFDKIINNYAQYSKLAIDYFIRNHDIKNVSQLLVEKIKGASLEYHMINPSVLKKGRILQFYNKLRRLNN</sequence>
<dbReference type="SUPFAM" id="SSF53756">
    <property type="entry name" value="UDP-Glycosyltransferase/glycogen phosphorylase"/>
    <property type="match status" value="1"/>
</dbReference>
<proteinExistence type="predicted"/>
<reference evidence="1 2" key="1">
    <citation type="submission" date="2018-05" db="EMBL/GenBank/DDBJ databases">
        <title>Pedobacter paludis sp. nov., isolated from wetland soil.</title>
        <authorList>
            <person name="Zhang Y."/>
            <person name="Wang G."/>
        </authorList>
    </citation>
    <scope>NUCLEOTIDE SEQUENCE [LARGE SCALE GENOMIC DNA]</scope>
    <source>
        <strain evidence="1 2">KCTC22721</strain>
    </source>
</reference>
<dbReference type="AlphaFoldDB" id="A0A317EQR8"/>
<dbReference type="Proteomes" id="UP000245379">
    <property type="component" value="Unassembled WGS sequence"/>
</dbReference>
<evidence type="ECO:0008006" key="3">
    <source>
        <dbReference type="Google" id="ProtNLM"/>
    </source>
</evidence>
<comment type="caution">
    <text evidence="1">The sequence shown here is derived from an EMBL/GenBank/DDBJ whole genome shotgun (WGS) entry which is preliminary data.</text>
</comment>
<dbReference type="OrthoDB" id="791981at2"/>
<protein>
    <recommendedName>
        <fullName evidence="3">Glycosyl transferase family 1 domain-containing protein</fullName>
    </recommendedName>
</protein>